<reference evidence="3 4" key="1">
    <citation type="journal article" date="2018" name="Mol. Biol. Evol.">
        <title>Analysis of the draft genome of the red seaweed Gracilariopsis chorda provides insights into genome size evolution in Rhodophyta.</title>
        <authorList>
            <person name="Lee J."/>
            <person name="Yang E.C."/>
            <person name="Graf L."/>
            <person name="Yang J.H."/>
            <person name="Qiu H."/>
            <person name="Zel Zion U."/>
            <person name="Chan C.X."/>
            <person name="Stephens T.G."/>
            <person name="Weber A.P.M."/>
            <person name="Boo G.H."/>
            <person name="Boo S.M."/>
            <person name="Kim K.M."/>
            <person name="Shin Y."/>
            <person name="Jung M."/>
            <person name="Lee S.J."/>
            <person name="Yim H.S."/>
            <person name="Lee J.H."/>
            <person name="Bhattacharya D."/>
            <person name="Yoon H.S."/>
        </authorList>
    </citation>
    <scope>NUCLEOTIDE SEQUENCE [LARGE SCALE GENOMIC DNA]</scope>
    <source>
        <strain evidence="3 4">SKKU-2015</strain>
        <tissue evidence="3">Whole body</tissue>
    </source>
</reference>
<keyword evidence="1" id="KW-0813">Transport</keyword>
<comment type="subunit">
    <text evidence="1">Component of the TIM23 complex.</text>
</comment>
<dbReference type="GO" id="GO:0005744">
    <property type="term" value="C:TIM23 mitochondrial import inner membrane translocase complex"/>
    <property type="evidence" value="ECO:0007669"/>
    <property type="project" value="UniProtKB-UniRule"/>
</dbReference>
<comment type="function">
    <text evidence="1">Essential component of the TIM23 complex, a complex that mediates the translocation of transit peptide-containing proteins across the mitochondrial inner membrane.</text>
</comment>
<dbReference type="Gene3D" id="3.40.50.1000">
    <property type="entry name" value="HAD superfamily/HAD-like"/>
    <property type="match status" value="1"/>
</dbReference>
<dbReference type="InterPro" id="IPR036412">
    <property type="entry name" value="HAD-like_sf"/>
</dbReference>
<keyword evidence="4" id="KW-1185">Reference proteome</keyword>
<sequence length="298" mass="34358">MSHLINFDALAARMQSRRRTPLHLVLDVHGLLLERAQAGSSRHKAAREFRRPWRTFHRRQAVWLRPYLRMFLSVMFERHTIAIWTSAEERNITPVLDAISKEYELQPGILHTIQFAWHRNRCRPDRATGKYASIKSLRDLWEDRHHGRYFTPSNTLLIDDSYTKVRLFPPSAIVVPAYSASEMGPVFENDDTLPWLILYIEYLADRVERFGNVFDARMDCASFEQFCIMGRSQASTSAGGGRRPKTLAHVFLGNLKGMRGFEEVPRDHKPADTETDRRLLAQGGNNAPYGKDSGFQTV</sequence>
<dbReference type="Proteomes" id="UP000247409">
    <property type="component" value="Unassembled WGS sequence"/>
</dbReference>
<dbReference type="GO" id="GO:0015031">
    <property type="term" value="P:protein transport"/>
    <property type="evidence" value="ECO:0007669"/>
    <property type="project" value="UniProtKB-KW"/>
</dbReference>
<comment type="similarity">
    <text evidence="1">Belongs to the TIM50 family.</text>
</comment>
<accession>A0A2V3IY75</accession>
<keyword evidence="1" id="KW-0496">Mitochondrion</keyword>
<gene>
    <name evidence="3" type="ORF">BWQ96_03171</name>
</gene>
<dbReference type="Pfam" id="PF03031">
    <property type="entry name" value="NIF"/>
    <property type="match status" value="1"/>
</dbReference>
<comment type="caution">
    <text evidence="3">The sequence shown here is derived from an EMBL/GenBank/DDBJ whole genome shotgun (WGS) entry which is preliminary data.</text>
</comment>
<proteinExistence type="inferred from homology"/>
<feature type="domain" description="FCP1 homology" evidence="2">
    <location>
        <begin position="17"/>
        <end position="203"/>
    </location>
</feature>
<keyword evidence="1" id="KW-0811">Translocation</keyword>
<dbReference type="InterPro" id="IPR023214">
    <property type="entry name" value="HAD_sf"/>
</dbReference>
<keyword evidence="1" id="KW-0809">Transit peptide</keyword>
<keyword evidence="1" id="KW-0653">Protein transport</keyword>
<evidence type="ECO:0000313" key="3">
    <source>
        <dbReference type="EMBL" id="PXF47094.1"/>
    </source>
</evidence>
<dbReference type="PROSITE" id="PS50969">
    <property type="entry name" value="FCP1"/>
    <property type="match status" value="1"/>
</dbReference>
<dbReference type="OrthoDB" id="1711508at2759"/>
<dbReference type="InterPro" id="IPR004274">
    <property type="entry name" value="FCP1_dom"/>
</dbReference>
<protein>
    <recommendedName>
        <fullName evidence="1">Mitochondrial import inner membrane translocase subunit TIM50</fullName>
    </recommendedName>
</protein>
<evidence type="ECO:0000256" key="1">
    <source>
        <dbReference type="RuleBase" id="RU365079"/>
    </source>
</evidence>
<evidence type="ECO:0000259" key="2">
    <source>
        <dbReference type="PROSITE" id="PS50969"/>
    </source>
</evidence>
<dbReference type="PANTHER" id="PTHR12210">
    <property type="entry name" value="DULLARD PROTEIN PHOSPHATASE"/>
    <property type="match status" value="1"/>
</dbReference>
<evidence type="ECO:0000313" key="4">
    <source>
        <dbReference type="Proteomes" id="UP000247409"/>
    </source>
</evidence>
<dbReference type="SUPFAM" id="SSF56784">
    <property type="entry name" value="HAD-like"/>
    <property type="match status" value="1"/>
</dbReference>
<dbReference type="SMART" id="SM00577">
    <property type="entry name" value="CPDc"/>
    <property type="match status" value="1"/>
</dbReference>
<dbReference type="AlphaFoldDB" id="A0A2V3IY75"/>
<organism evidence="3 4">
    <name type="scientific">Gracilariopsis chorda</name>
    <dbReference type="NCBI Taxonomy" id="448386"/>
    <lineage>
        <taxon>Eukaryota</taxon>
        <taxon>Rhodophyta</taxon>
        <taxon>Florideophyceae</taxon>
        <taxon>Rhodymeniophycidae</taxon>
        <taxon>Gracilariales</taxon>
        <taxon>Gracilariaceae</taxon>
        <taxon>Gracilariopsis</taxon>
    </lineage>
</organism>
<name>A0A2V3IY75_9FLOR</name>
<comment type="subcellular location">
    <subcellularLocation>
        <location evidence="1">Mitochondrion inner membrane</location>
        <topology evidence="1">Single-pass membrane protein</topology>
    </subcellularLocation>
</comment>
<dbReference type="EMBL" id="NBIV01000029">
    <property type="protein sequence ID" value="PXF47094.1"/>
    <property type="molecule type" value="Genomic_DNA"/>
</dbReference>
<dbReference type="STRING" id="448386.A0A2V3IY75"/>
<dbReference type="InterPro" id="IPR050365">
    <property type="entry name" value="TIM50"/>
</dbReference>